<feature type="compositionally biased region" description="Polar residues" evidence="2">
    <location>
        <begin position="770"/>
        <end position="787"/>
    </location>
</feature>
<feature type="region of interest" description="Disordered" evidence="2">
    <location>
        <begin position="158"/>
        <end position="195"/>
    </location>
</feature>
<dbReference type="AlphaFoldDB" id="A0ABD0LDT9"/>
<feature type="region of interest" description="Disordered" evidence="2">
    <location>
        <begin position="764"/>
        <end position="788"/>
    </location>
</feature>
<feature type="compositionally biased region" description="Basic and acidic residues" evidence="2">
    <location>
        <begin position="56"/>
        <end position="65"/>
    </location>
</feature>
<gene>
    <name evidence="3" type="ORF">BaRGS_00011672</name>
</gene>
<feature type="coiled-coil region" evidence="1">
    <location>
        <begin position="255"/>
        <end position="282"/>
    </location>
</feature>
<keyword evidence="4" id="KW-1185">Reference proteome</keyword>
<evidence type="ECO:0008006" key="5">
    <source>
        <dbReference type="Google" id="ProtNLM"/>
    </source>
</evidence>
<feature type="region of interest" description="Disordered" evidence="2">
    <location>
        <begin position="1"/>
        <end position="65"/>
    </location>
</feature>
<name>A0ABD0LDT9_9CAEN</name>
<dbReference type="EMBL" id="JACVVK020000061">
    <property type="protein sequence ID" value="KAK7497142.1"/>
    <property type="molecule type" value="Genomic_DNA"/>
</dbReference>
<dbReference type="InterPro" id="IPR027417">
    <property type="entry name" value="P-loop_NTPase"/>
</dbReference>
<sequence length="882" mass="98417">MARPFLTQYQDVPPKGREQVSKDQYKSLDRRRPASRTATSNGTSAKRTQRQPSSDEQIKTETSESWKKSVPEFFPELHRRAYFSPPTLFNRVAFETGEVAGEKVKVPIPSVQLSDVRENQAQFRVHYTFQQVFRDKAEPMVVVSNVIFDNYLNNPDGTPVISKDDQMAKSPHTSKKQTQIRSGDKSGTETHPKGHVLSLFKRPRDLSSELQRGTFDMLFISKKHGLIICDIKALGDAFGMEKNPMSEEKKHAIVKDKVMKALKQLEKEKQVLKYLTSDVKKEWAVAVTETWSQFRKRACRRQKFCQCFESETVKAALSRCLFSDSMPPTGLAWEVDDDVISRLYTEWWSGLVQEGQGQEMDDNAYESIVARFCGPATNLHAFTAFQSRADVTILHDAVLETASCMQLPTLTQDLVNVVTSQTDNRVYLTGPPGTGKSLTLKLKAMQWARQRHDVIVVSLWPGSDTASRILVQQIKDGLETPELKSRVRFIRGGSGNFEYILNELLSDTRGTSNLTRGTTGAGPHGKENCTNEVEMVDINGLNDAAEGGDKAKGNGSMTTDTMNGLKHEQLPNGHKFAPKSQQTKKSAVPCLIVDEAPWFFKRFVQHLEKSKPSLGELPLWAASSYYGQKPESFKEVRMTQSLRCPPVVVRELQKGAAYSTRATYRYATGDASVLASLPPPTDGPPVKRIRHTSTHEGKDSWNCGDCGREVATFLTQDLLIGKPDVMTKNTNQRRLKFSDVIVSGHIGFPTTTTLPESLAEEHMEVDSDDTVNPSAKTPTQDNRSTGFLQGLRNKDEVPLEIITKQDTSYAEKLSCPTEDKVQVAEAECILGTERPVVVVIGPRDMNATCPGYVDHWCDVTGTCVSQLVVVEMNDCFAKIQLG</sequence>
<accession>A0ABD0LDT9</accession>
<comment type="caution">
    <text evidence="3">The sequence shown here is derived from an EMBL/GenBank/DDBJ whole genome shotgun (WGS) entry which is preliminary data.</text>
</comment>
<evidence type="ECO:0000256" key="2">
    <source>
        <dbReference type="SAM" id="MobiDB-lite"/>
    </source>
</evidence>
<feature type="compositionally biased region" description="Basic and acidic residues" evidence="2">
    <location>
        <begin position="182"/>
        <end position="192"/>
    </location>
</feature>
<organism evidence="3 4">
    <name type="scientific">Batillaria attramentaria</name>
    <dbReference type="NCBI Taxonomy" id="370345"/>
    <lineage>
        <taxon>Eukaryota</taxon>
        <taxon>Metazoa</taxon>
        <taxon>Spiralia</taxon>
        <taxon>Lophotrochozoa</taxon>
        <taxon>Mollusca</taxon>
        <taxon>Gastropoda</taxon>
        <taxon>Caenogastropoda</taxon>
        <taxon>Sorbeoconcha</taxon>
        <taxon>Cerithioidea</taxon>
        <taxon>Batillariidae</taxon>
        <taxon>Batillaria</taxon>
    </lineage>
</organism>
<evidence type="ECO:0000256" key="1">
    <source>
        <dbReference type="SAM" id="Coils"/>
    </source>
</evidence>
<evidence type="ECO:0000313" key="3">
    <source>
        <dbReference type="EMBL" id="KAK7497142.1"/>
    </source>
</evidence>
<feature type="region of interest" description="Disordered" evidence="2">
    <location>
        <begin position="675"/>
        <end position="699"/>
    </location>
</feature>
<feature type="compositionally biased region" description="Basic and acidic residues" evidence="2">
    <location>
        <begin position="14"/>
        <end position="32"/>
    </location>
</feature>
<proteinExistence type="predicted"/>
<protein>
    <recommendedName>
        <fullName evidence="5">AAA+ ATPase domain-containing protein</fullName>
    </recommendedName>
</protein>
<keyword evidence="1" id="KW-0175">Coiled coil</keyword>
<reference evidence="3 4" key="1">
    <citation type="journal article" date="2023" name="Sci. Data">
        <title>Genome assembly of the Korean intertidal mud-creeper Batillaria attramentaria.</title>
        <authorList>
            <person name="Patra A.K."/>
            <person name="Ho P.T."/>
            <person name="Jun S."/>
            <person name="Lee S.J."/>
            <person name="Kim Y."/>
            <person name="Won Y.J."/>
        </authorList>
    </citation>
    <scope>NUCLEOTIDE SEQUENCE [LARGE SCALE GENOMIC DNA]</scope>
    <source>
        <strain evidence="3">Wonlab-2016</strain>
    </source>
</reference>
<dbReference type="SUPFAM" id="SSF52540">
    <property type="entry name" value="P-loop containing nucleoside triphosphate hydrolases"/>
    <property type="match status" value="1"/>
</dbReference>
<dbReference type="Proteomes" id="UP001519460">
    <property type="component" value="Unassembled WGS sequence"/>
</dbReference>
<feature type="compositionally biased region" description="Polar residues" evidence="2">
    <location>
        <begin position="36"/>
        <end position="55"/>
    </location>
</feature>
<evidence type="ECO:0000313" key="4">
    <source>
        <dbReference type="Proteomes" id="UP001519460"/>
    </source>
</evidence>